<dbReference type="Proteomes" id="UP001071230">
    <property type="component" value="Unassembled WGS sequence"/>
</dbReference>
<dbReference type="RefSeq" id="WP_240986422.1">
    <property type="nucleotide sequence ID" value="NZ_CDGJ01000060.1"/>
</dbReference>
<reference evidence="2" key="1">
    <citation type="submission" date="2014-11" db="EMBL/GenBank/DDBJ databases">
        <authorList>
            <person name="Hornung B.V."/>
        </authorList>
    </citation>
    <scope>NUCLEOTIDE SEQUENCE</scope>
    <source>
        <strain evidence="2">INE</strain>
    </source>
</reference>
<accession>A0A8S0Y4R5</accession>
<dbReference type="KEGG" id="aacx:DEACI_3988"/>
<keyword evidence="3" id="KW-1185">Reference proteome</keyword>
<evidence type="ECO:0000313" key="3">
    <source>
        <dbReference type="Proteomes" id="UP001071230"/>
    </source>
</evidence>
<dbReference type="AlphaFoldDB" id="A0A8S0Y4R5"/>
<dbReference type="Pfam" id="PF11148">
    <property type="entry name" value="DUF2922"/>
    <property type="match status" value="1"/>
</dbReference>
<evidence type="ECO:0000313" key="1">
    <source>
        <dbReference type="EMBL" id="CAA7603165.1"/>
    </source>
</evidence>
<reference evidence="1" key="2">
    <citation type="submission" date="2020-01" db="EMBL/GenBank/DDBJ databases">
        <authorList>
            <person name="Hornung B."/>
        </authorList>
    </citation>
    <scope>NUCLEOTIDE SEQUENCE</scope>
    <source>
        <strain evidence="1">PacBioINE</strain>
    </source>
</reference>
<protein>
    <recommendedName>
        <fullName evidence="4">DUF2922 domain-containing protein</fullName>
    </recommendedName>
</protein>
<proteinExistence type="predicted"/>
<sequence length="79" mass="8556">MPVTTRKVLRMTFNTATGKTVTLTLPDPKADLTAAQIETVMDQIIAKNLFTGQGGDYLSKQDIKIVDTSTNDLFDPPAA</sequence>
<dbReference type="EMBL" id="CDGJ01000060">
    <property type="protein sequence ID" value="CEJ07607.1"/>
    <property type="molecule type" value="Genomic_DNA"/>
</dbReference>
<gene>
    <name evidence="2" type="ORF">DEACI_2073</name>
    <name evidence="1" type="ORF">DEACI_3988</name>
</gene>
<dbReference type="EMBL" id="LR746496">
    <property type="protein sequence ID" value="CAA7603165.1"/>
    <property type="molecule type" value="Genomic_DNA"/>
</dbReference>
<name>A0A8S0Y4R5_9FIRM</name>
<dbReference type="InterPro" id="IPR021321">
    <property type="entry name" value="DUF2922"/>
</dbReference>
<evidence type="ECO:0008006" key="4">
    <source>
        <dbReference type="Google" id="ProtNLM"/>
    </source>
</evidence>
<evidence type="ECO:0000313" key="2">
    <source>
        <dbReference type="EMBL" id="CEJ07607.1"/>
    </source>
</evidence>
<dbReference type="Proteomes" id="UP000836597">
    <property type="component" value="Chromosome"/>
</dbReference>
<organism evidence="1">
    <name type="scientific">Acididesulfobacillus acetoxydans</name>
    <dbReference type="NCBI Taxonomy" id="1561005"/>
    <lineage>
        <taxon>Bacteria</taxon>
        <taxon>Bacillati</taxon>
        <taxon>Bacillota</taxon>
        <taxon>Clostridia</taxon>
        <taxon>Eubacteriales</taxon>
        <taxon>Peptococcaceae</taxon>
        <taxon>Acididesulfobacillus</taxon>
    </lineage>
</organism>